<comment type="caution">
    <text evidence="2">The sequence shown here is derived from an EMBL/GenBank/DDBJ whole genome shotgun (WGS) entry which is preliminary data.</text>
</comment>
<dbReference type="EMBL" id="JBFOLK010000005">
    <property type="protein sequence ID" value="KAL2512235.1"/>
    <property type="molecule type" value="Genomic_DNA"/>
</dbReference>
<feature type="compositionally biased region" description="Basic and acidic residues" evidence="1">
    <location>
        <begin position="85"/>
        <end position="100"/>
    </location>
</feature>
<dbReference type="PANTHER" id="PTHR31696">
    <property type="entry name" value="PROTEIN MIZU-KUSSEI 1"/>
    <property type="match status" value="1"/>
</dbReference>
<feature type="compositionally biased region" description="Basic and acidic residues" evidence="1">
    <location>
        <begin position="37"/>
        <end position="51"/>
    </location>
</feature>
<proteinExistence type="predicted"/>
<dbReference type="NCBIfam" id="TIGR01570">
    <property type="entry name" value="A_thal_3588"/>
    <property type="match status" value="1"/>
</dbReference>
<sequence length="306" mass="34380">MAKSNQDMSSKRHFHWTTKVTNEDDTIPTLNSSIPSDQEKKETDIVKHNQEKPLQVPIFNSSILDEKKETDTANPQQVPIFKSSVPDERKENDTVTREPAGHPGLVATRKKLQNIAVSRLRFVLTAFGRTQARADGQQALGSRVVGTLFGHRRGHVHFAFQKNPSSEPAFLIELATPISGLVREMASGLVRIALECDREPEKKPTRLLEESMWRTYCNGKKYGYATRRECGEKDWKILKAVEPISMGAGVLPAENNGDFGAESDGEIMYMRAKFERVIGSRDSEAFYMMNPDNNGAPELSVYLLRV</sequence>
<gene>
    <name evidence="2" type="ORF">Adt_17835</name>
</gene>
<feature type="region of interest" description="Disordered" evidence="1">
    <location>
        <begin position="68"/>
        <end position="102"/>
    </location>
</feature>
<dbReference type="AlphaFoldDB" id="A0ABD1THM0"/>
<dbReference type="Proteomes" id="UP001604336">
    <property type="component" value="Unassembled WGS sequence"/>
</dbReference>
<feature type="region of interest" description="Disordered" evidence="1">
    <location>
        <begin position="1"/>
        <end position="52"/>
    </location>
</feature>
<accession>A0ABD1THM0</accession>
<evidence type="ECO:0000313" key="3">
    <source>
        <dbReference type="Proteomes" id="UP001604336"/>
    </source>
</evidence>
<evidence type="ECO:0008006" key="4">
    <source>
        <dbReference type="Google" id="ProtNLM"/>
    </source>
</evidence>
<name>A0ABD1THM0_9LAMI</name>
<protein>
    <recommendedName>
        <fullName evidence="4">Protein MIZU-KUSSEI 1</fullName>
    </recommendedName>
</protein>
<evidence type="ECO:0000256" key="1">
    <source>
        <dbReference type="SAM" id="MobiDB-lite"/>
    </source>
</evidence>
<reference evidence="3" key="1">
    <citation type="submission" date="2024-07" db="EMBL/GenBank/DDBJ databases">
        <title>Two chromosome-level genome assemblies of Korean endemic species Abeliophyllum distichum and Forsythia ovata (Oleaceae).</title>
        <authorList>
            <person name="Jang H."/>
        </authorList>
    </citation>
    <scope>NUCLEOTIDE SEQUENCE [LARGE SCALE GENOMIC DNA]</scope>
</reference>
<keyword evidence="3" id="KW-1185">Reference proteome</keyword>
<dbReference type="Pfam" id="PF04759">
    <property type="entry name" value="DUF617"/>
    <property type="match status" value="1"/>
</dbReference>
<evidence type="ECO:0000313" key="2">
    <source>
        <dbReference type="EMBL" id="KAL2512235.1"/>
    </source>
</evidence>
<dbReference type="PANTHER" id="PTHR31696:SF23">
    <property type="entry name" value="PROTEIN MIZU-KUSSEI 1"/>
    <property type="match status" value="1"/>
</dbReference>
<organism evidence="2 3">
    <name type="scientific">Abeliophyllum distichum</name>
    <dbReference type="NCBI Taxonomy" id="126358"/>
    <lineage>
        <taxon>Eukaryota</taxon>
        <taxon>Viridiplantae</taxon>
        <taxon>Streptophyta</taxon>
        <taxon>Embryophyta</taxon>
        <taxon>Tracheophyta</taxon>
        <taxon>Spermatophyta</taxon>
        <taxon>Magnoliopsida</taxon>
        <taxon>eudicotyledons</taxon>
        <taxon>Gunneridae</taxon>
        <taxon>Pentapetalae</taxon>
        <taxon>asterids</taxon>
        <taxon>lamiids</taxon>
        <taxon>Lamiales</taxon>
        <taxon>Oleaceae</taxon>
        <taxon>Forsythieae</taxon>
        <taxon>Abeliophyllum</taxon>
    </lineage>
</organism>
<dbReference type="InterPro" id="IPR006460">
    <property type="entry name" value="MIZ1-like_pln"/>
</dbReference>